<dbReference type="PANTHER" id="PTHR10587:SF125">
    <property type="entry name" value="POLYSACCHARIDE DEACETYLASE YHEN-RELATED"/>
    <property type="match status" value="1"/>
</dbReference>
<dbReference type="InterPro" id="IPR050248">
    <property type="entry name" value="Polysacc_deacetylase_ArnD"/>
</dbReference>
<dbReference type="GO" id="GO:0016787">
    <property type="term" value="F:hydrolase activity"/>
    <property type="evidence" value="ECO:0007669"/>
    <property type="project" value="UniProtKB-KW"/>
</dbReference>
<gene>
    <name evidence="2" type="ORF">ACFQ38_01630</name>
</gene>
<dbReference type="SUPFAM" id="SSF88713">
    <property type="entry name" value="Glycoside hydrolase/deacetylase"/>
    <property type="match status" value="1"/>
</dbReference>
<comment type="caution">
    <text evidence="2">The sequence shown here is derived from an EMBL/GenBank/DDBJ whole genome shotgun (WGS) entry which is preliminary data.</text>
</comment>
<dbReference type="InterPro" id="IPR002509">
    <property type="entry name" value="NODB_dom"/>
</dbReference>
<feature type="domain" description="NodB homology" evidence="1">
    <location>
        <begin position="182"/>
        <end position="370"/>
    </location>
</feature>
<dbReference type="Pfam" id="PF01522">
    <property type="entry name" value="Polysacc_deac_1"/>
    <property type="match status" value="1"/>
</dbReference>
<reference evidence="3" key="1">
    <citation type="journal article" date="2019" name="Int. J. Syst. Evol. Microbiol.">
        <title>The Global Catalogue of Microorganisms (GCM) 10K type strain sequencing project: providing services to taxonomists for standard genome sequencing and annotation.</title>
        <authorList>
            <consortium name="The Broad Institute Genomics Platform"/>
            <consortium name="The Broad Institute Genome Sequencing Center for Infectious Disease"/>
            <person name="Wu L."/>
            <person name="Ma J."/>
        </authorList>
    </citation>
    <scope>NUCLEOTIDE SEQUENCE [LARGE SCALE GENOMIC DNA]</scope>
    <source>
        <strain evidence="3">CCUG 53915</strain>
    </source>
</reference>
<dbReference type="Proteomes" id="UP001597231">
    <property type="component" value="Unassembled WGS sequence"/>
</dbReference>
<dbReference type="PROSITE" id="PS51677">
    <property type="entry name" value="NODB"/>
    <property type="match status" value="1"/>
</dbReference>
<evidence type="ECO:0000259" key="1">
    <source>
        <dbReference type="PROSITE" id="PS51677"/>
    </source>
</evidence>
<keyword evidence="3" id="KW-1185">Reference proteome</keyword>
<sequence length="388" mass="45088">MRKNSAIIFFLLVTIFCIGSTKASAEVKNSQRYVGLHDRVLPIEDIRVIDGDTKVPLAEIAKFLYLPVTVENGATVINKRGKQFVFDPKTGETIQDGKVLSWAPFIEEDGTIFISVKYISREIGFKIDYLKKQQTIRIYRDDYEHMSRELFEKMVIDLIEEKLTNQETSEKLEELELNHEKAIVYLTFDDGPNQFTTINNETLKNYGVHATFFFLGKQMQANEKIVKTVAKDGHYIGTHSMTHDKNLVYKSTEAFIQEMNEGRDLIKQMTGNDAKLLRVPYGSVPHVTPEMEKELIKHGYKMWDWDVDSNDWRYTVEQANQIFNNVKRDVTRAYQSGDRHIVVLMHDRIQTTKALPEIIEWLQAEGYMLQSYNPDEHISQNFLRDTLL</sequence>
<dbReference type="PANTHER" id="PTHR10587">
    <property type="entry name" value="GLYCOSYL TRANSFERASE-RELATED"/>
    <property type="match status" value="1"/>
</dbReference>
<dbReference type="EMBL" id="JBHTLT010000010">
    <property type="protein sequence ID" value="MFD1203833.1"/>
    <property type="molecule type" value="Genomic_DNA"/>
</dbReference>
<dbReference type="InterPro" id="IPR011330">
    <property type="entry name" value="Glyco_hydro/deAcase_b/a-brl"/>
</dbReference>
<accession>A0ABW3TTK5</accession>
<name>A0ABW3TTK5_9BACL</name>
<dbReference type="CDD" id="cd10944">
    <property type="entry name" value="CE4_SmPgdA_like"/>
    <property type="match status" value="1"/>
</dbReference>
<organism evidence="2 3">
    <name type="scientific">Sporosarcina contaminans</name>
    <dbReference type="NCBI Taxonomy" id="633403"/>
    <lineage>
        <taxon>Bacteria</taxon>
        <taxon>Bacillati</taxon>
        <taxon>Bacillota</taxon>
        <taxon>Bacilli</taxon>
        <taxon>Bacillales</taxon>
        <taxon>Caryophanaceae</taxon>
        <taxon>Sporosarcina</taxon>
    </lineage>
</organism>
<evidence type="ECO:0000313" key="3">
    <source>
        <dbReference type="Proteomes" id="UP001597231"/>
    </source>
</evidence>
<dbReference type="RefSeq" id="WP_381479621.1">
    <property type="nucleotide sequence ID" value="NZ_JBHTLT010000010.1"/>
</dbReference>
<dbReference type="EC" id="3.-.-.-" evidence="2"/>
<protein>
    <submittedName>
        <fullName evidence="2">Polysaccharide deacetylase family protein</fullName>
        <ecNumber evidence="2">3.-.-.-</ecNumber>
    </submittedName>
</protein>
<dbReference type="Gene3D" id="3.20.20.370">
    <property type="entry name" value="Glycoside hydrolase/deacetylase"/>
    <property type="match status" value="1"/>
</dbReference>
<proteinExistence type="predicted"/>
<evidence type="ECO:0000313" key="2">
    <source>
        <dbReference type="EMBL" id="MFD1203833.1"/>
    </source>
</evidence>
<keyword evidence="2" id="KW-0378">Hydrolase</keyword>